<dbReference type="InterPro" id="IPR051595">
    <property type="entry name" value="GH25_Enzymes"/>
</dbReference>
<evidence type="ECO:0000313" key="1">
    <source>
        <dbReference type="Proteomes" id="UP000887540"/>
    </source>
</evidence>
<dbReference type="WBParaSite" id="ACRNAN_scaffold4080.g28627.t1">
    <property type="protein sequence ID" value="ACRNAN_scaffold4080.g28627.t1"/>
    <property type="gene ID" value="ACRNAN_scaffold4080.g28627"/>
</dbReference>
<dbReference type="PANTHER" id="PTHR23208">
    <property type="entry name" value="LYSOZYME PROTEIN"/>
    <property type="match status" value="1"/>
</dbReference>
<dbReference type="GO" id="GO:0045087">
    <property type="term" value="P:innate immune response"/>
    <property type="evidence" value="ECO:0007669"/>
    <property type="project" value="TreeGrafter"/>
</dbReference>
<evidence type="ECO:0000313" key="2">
    <source>
        <dbReference type="WBParaSite" id="ACRNAN_scaffold4080.g28627.t1"/>
    </source>
</evidence>
<proteinExistence type="predicted"/>
<reference evidence="2" key="1">
    <citation type="submission" date="2022-11" db="UniProtKB">
        <authorList>
            <consortium name="WormBaseParasite"/>
        </authorList>
    </citation>
    <scope>IDENTIFICATION</scope>
</reference>
<keyword evidence="1" id="KW-1185">Reference proteome</keyword>
<dbReference type="SUPFAM" id="SSF51445">
    <property type="entry name" value="(Trans)glycosidases"/>
    <property type="match status" value="1"/>
</dbReference>
<dbReference type="GO" id="GO:0007165">
    <property type="term" value="P:signal transduction"/>
    <property type="evidence" value="ECO:0007669"/>
    <property type="project" value="TreeGrafter"/>
</dbReference>
<organism evidence="1 2">
    <name type="scientific">Acrobeloides nanus</name>
    <dbReference type="NCBI Taxonomy" id="290746"/>
    <lineage>
        <taxon>Eukaryota</taxon>
        <taxon>Metazoa</taxon>
        <taxon>Ecdysozoa</taxon>
        <taxon>Nematoda</taxon>
        <taxon>Chromadorea</taxon>
        <taxon>Rhabditida</taxon>
        <taxon>Tylenchina</taxon>
        <taxon>Cephalobomorpha</taxon>
        <taxon>Cephaloboidea</taxon>
        <taxon>Cephalobidae</taxon>
        <taxon>Acrobeloides</taxon>
    </lineage>
</organism>
<dbReference type="Proteomes" id="UP000887540">
    <property type="component" value="Unplaced"/>
</dbReference>
<sequence length="154" mass="17383">MNDANMNGFLFLVIERYNWPADQAGNREFILNFTNTIKSSMVNGAPGGVGIYTRYNDWSQIVGGSWTGASDMDLFWVNWNGRQDLTTGFTPFGGWSAPCFHQYAGNVVTNNCTGGAPINYDYHGDCVCQDAVCYNKFVEKRAMRFARHKLDQRH</sequence>
<dbReference type="Gene3D" id="3.20.20.80">
    <property type="entry name" value="Glycosidases"/>
    <property type="match status" value="1"/>
</dbReference>
<accession>A0A914DV26</accession>
<protein>
    <submittedName>
        <fullName evidence="2">Uncharacterized protein</fullName>
    </submittedName>
</protein>
<name>A0A914DV26_9BILA</name>
<dbReference type="AlphaFoldDB" id="A0A914DV26"/>
<dbReference type="PANTHER" id="PTHR23208:SF36">
    <property type="entry name" value="LYSOZYME-RELATED"/>
    <property type="match status" value="1"/>
</dbReference>
<dbReference type="InterPro" id="IPR017853">
    <property type="entry name" value="GH"/>
</dbReference>